<keyword evidence="3" id="KW-1278">Translocase</keyword>
<protein>
    <submittedName>
        <fullName evidence="7">Vitamin B12 import ATP-binding protein BtuD</fullName>
    </submittedName>
</protein>
<dbReference type="InterPro" id="IPR003593">
    <property type="entry name" value="AAA+_ATPase"/>
</dbReference>
<dbReference type="GO" id="GO:0006865">
    <property type="term" value="P:amino acid transport"/>
    <property type="evidence" value="ECO:0007669"/>
    <property type="project" value="UniProtKB-KW"/>
</dbReference>
<proteinExistence type="predicted"/>
<keyword evidence="8" id="KW-1185">Reference proteome</keyword>
<evidence type="ECO:0000313" key="8">
    <source>
        <dbReference type="Proteomes" id="UP000693892"/>
    </source>
</evidence>
<dbReference type="RefSeq" id="WP_218113860.1">
    <property type="nucleotide sequence ID" value="NZ_CAJVAP010000002.1"/>
</dbReference>
<evidence type="ECO:0000256" key="1">
    <source>
        <dbReference type="ARBA" id="ARBA00022448"/>
    </source>
</evidence>
<dbReference type="PROSITE" id="PS00211">
    <property type="entry name" value="ABC_TRANSPORTER_1"/>
    <property type="match status" value="1"/>
</dbReference>
<dbReference type="CDD" id="cd03258">
    <property type="entry name" value="ABC_MetN_methionine_transporter"/>
    <property type="match status" value="1"/>
</dbReference>
<evidence type="ECO:0000256" key="4">
    <source>
        <dbReference type="ARBA" id="ARBA00022970"/>
    </source>
</evidence>
<name>A0A916JU02_9MICO</name>
<sequence length="368" mass="38500">MSPSDADASAADAGADASAAAGASAPARGSIRLEGIRKTFRRVRGAGEHTALDGIDLEIPGGSIFGVIGRSGAGKSTLLRTINLLAVPDSGRLVIDGEAVDGSRRSEVAGLRRRTSMIFQHFSLLASKTVWENVALPLKLAGVPTAEIDRRVADLVSLVGLADLAHAFPASLSGGQKQRVAIARALVHDPEILLSDEATSALDPETTRSILELIRRINRERGVTVVLITHEMSVVESVADAIAIVDAGRIIEQGPTWRIFSAPRHPVTAELVRSARHDSRSDIEASVAQLPPRAAHRYVARFDGTTPVDLGALAADARVLAGSIRPVQGHSQGYAVFESAAAAADVAERAARLGVVIEALDPPAPARA</sequence>
<keyword evidence="7" id="KW-0067">ATP-binding</keyword>
<gene>
    <name evidence="7" type="primary">btuD_2</name>
    <name evidence="7" type="ORF">LEUCIP111803_00206</name>
</gene>
<dbReference type="InterPro" id="IPR003439">
    <property type="entry name" value="ABC_transporter-like_ATP-bd"/>
</dbReference>
<keyword evidence="7" id="KW-0547">Nucleotide-binding</keyword>
<dbReference type="PANTHER" id="PTHR43166:SF30">
    <property type="entry name" value="METHIONINE IMPORT ATP-BINDING PROTEIN METN"/>
    <property type="match status" value="1"/>
</dbReference>
<dbReference type="Pfam" id="PF00005">
    <property type="entry name" value="ABC_tran"/>
    <property type="match status" value="1"/>
</dbReference>
<dbReference type="PANTHER" id="PTHR43166">
    <property type="entry name" value="AMINO ACID IMPORT ATP-BINDING PROTEIN"/>
    <property type="match status" value="1"/>
</dbReference>
<evidence type="ECO:0000256" key="3">
    <source>
        <dbReference type="ARBA" id="ARBA00022967"/>
    </source>
</evidence>
<dbReference type="AlphaFoldDB" id="A0A916JU02"/>
<evidence type="ECO:0000313" key="7">
    <source>
        <dbReference type="EMBL" id="CAG7598236.1"/>
    </source>
</evidence>
<keyword evidence="2" id="KW-1003">Cell membrane</keyword>
<organism evidence="7 8">
    <name type="scientific">Leucobacter soli</name>
    <dbReference type="NCBI Taxonomy" id="2812850"/>
    <lineage>
        <taxon>Bacteria</taxon>
        <taxon>Bacillati</taxon>
        <taxon>Actinomycetota</taxon>
        <taxon>Actinomycetes</taxon>
        <taxon>Micrococcales</taxon>
        <taxon>Microbacteriaceae</taxon>
        <taxon>Leucobacter</taxon>
    </lineage>
</organism>
<feature type="domain" description="ABC transporter" evidence="6">
    <location>
        <begin position="31"/>
        <end position="272"/>
    </location>
</feature>
<dbReference type="EMBL" id="CAJVAP010000002">
    <property type="protein sequence ID" value="CAG7598236.1"/>
    <property type="molecule type" value="Genomic_DNA"/>
</dbReference>
<reference evidence="7" key="1">
    <citation type="submission" date="2021-06" db="EMBL/GenBank/DDBJ databases">
        <authorList>
            <person name="Criscuolo A."/>
        </authorList>
    </citation>
    <scope>NUCLEOTIDE SEQUENCE</scope>
    <source>
        <strain evidence="7">CIP111803</strain>
    </source>
</reference>
<dbReference type="PROSITE" id="PS50893">
    <property type="entry name" value="ABC_TRANSPORTER_2"/>
    <property type="match status" value="1"/>
</dbReference>
<dbReference type="InterPro" id="IPR017871">
    <property type="entry name" value="ABC_transporter-like_CS"/>
</dbReference>
<evidence type="ECO:0000256" key="2">
    <source>
        <dbReference type="ARBA" id="ARBA00022475"/>
    </source>
</evidence>
<dbReference type="GO" id="GO:0005524">
    <property type="term" value="F:ATP binding"/>
    <property type="evidence" value="ECO:0007669"/>
    <property type="project" value="UniProtKB-KW"/>
</dbReference>
<accession>A0A916JU02</accession>
<dbReference type="SMART" id="SM00382">
    <property type="entry name" value="AAA"/>
    <property type="match status" value="1"/>
</dbReference>
<evidence type="ECO:0000256" key="5">
    <source>
        <dbReference type="ARBA" id="ARBA00023136"/>
    </source>
</evidence>
<comment type="caution">
    <text evidence="7">The sequence shown here is derived from an EMBL/GenBank/DDBJ whole genome shotgun (WGS) entry which is preliminary data.</text>
</comment>
<dbReference type="Proteomes" id="UP000693892">
    <property type="component" value="Unassembled WGS sequence"/>
</dbReference>
<dbReference type="GO" id="GO:0016887">
    <property type="term" value="F:ATP hydrolysis activity"/>
    <property type="evidence" value="ECO:0007669"/>
    <property type="project" value="InterPro"/>
</dbReference>
<evidence type="ECO:0000259" key="6">
    <source>
        <dbReference type="PROSITE" id="PS50893"/>
    </source>
</evidence>
<keyword evidence="1" id="KW-0813">Transport</keyword>
<dbReference type="InterPro" id="IPR041701">
    <property type="entry name" value="MetN_ABC"/>
</dbReference>
<dbReference type="InterPro" id="IPR050086">
    <property type="entry name" value="MetN_ABC_transporter-like"/>
</dbReference>
<keyword evidence="4" id="KW-0029">Amino-acid transport</keyword>
<keyword evidence="5" id="KW-0472">Membrane</keyword>